<gene>
    <name evidence="2" type="ORF">GOP47_0013058</name>
</gene>
<dbReference type="Proteomes" id="UP000886520">
    <property type="component" value="Chromosome 12"/>
</dbReference>
<comment type="caution">
    <text evidence="2">The sequence shown here is derived from an EMBL/GenBank/DDBJ whole genome shotgun (WGS) entry which is preliminary data.</text>
</comment>
<evidence type="ECO:0000313" key="3">
    <source>
        <dbReference type="Proteomes" id="UP000886520"/>
    </source>
</evidence>
<keyword evidence="1" id="KW-0150">Chloroplast</keyword>
<dbReference type="EMBL" id="JABFUD020000012">
    <property type="protein sequence ID" value="KAI5072952.1"/>
    <property type="molecule type" value="Genomic_DNA"/>
</dbReference>
<organism evidence="2 3">
    <name type="scientific">Adiantum capillus-veneris</name>
    <name type="common">Maidenhair fern</name>
    <dbReference type="NCBI Taxonomy" id="13818"/>
    <lineage>
        <taxon>Eukaryota</taxon>
        <taxon>Viridiplantae</taxon>
        <taxon>Streptophyta</taxon>
        <taxon>Embryophyta</taxon>
        <taxon>Tracheophyta</taxon>
        <taxon>Polypodiopsida</taxon>
        <taxon>Polypodiidae</taxon>
        <taxon>Polypodiales</taxon>
        <taxon>Pteridineae</taxon>
        <taxon>Pteridaceae</taxon>
        <taxon>Vittarioideae</taxon>
        <taxon>Adiantum</taxon>
    </lineage>
</organism>
<evidence type="ECO:0000313" key="2">
    <source>
        <dbReference type="EMBL" id="KAI5072952.1"/>
    </source>
</evidence>
<keyword evidence="1" id="KW-0934">Plastid</keyword>
<dbReference type="AlphaFoldDB" id="A0A9D4ZGA2"/>
<proteinExistence type="predicted"/>
<reference evidence="2" key="1">
    <citation type="submission" date="2021-01" db="EMBL/GenBank/DDBJ databases">
        <title>Adiantum capillus-veneris genome.</title>
        <authorList>
            <person name="Fang Y."/>
            <person name="Liao Q."/>
        </authorList>
    </citation>
    <scope>NUCLEOTIDE SEQUENCE</scope>
    <source>
        <strain evidence="2">H3</strain>
        <tissue evidence="2">Leaf</tissue>
    </source>
</reference>
<dbReference type="Gene3D" id="3.40.50.300">
    <property type="entry name" value="P-loop containing nucleotide triphosphate hydrolases"/>
    <property type="match status" value="1"/>
</dbReference>
<protein>
    <submittedName>
        <fullName evidence="2">Uncharacterized protein</fullName>
    </submittedName>
</protein>
<dbReference type="InterPro" id="IPR027417">
    <property type="entry name" value="P-loop_NTPase"/>
</dbReference>
<evidence type="ECO:0000256" key="1">
    <source>
        <dbReference type="ARBA" id="ARBA00022528"/>
    </source>
</evidence>
<keyword evidence="3" id="KW-1185">Reference proteome</keyword>
<sequence length="110" mass="12508">MLEEAVALSFQMDDDVLVAKRLGRRTCKHCGKDYNLSHINLLRTHAEIDNYDSQHRQYDARTIGRGLSEYHPRLYDVGLLKTRRTFSAEYASHLSVRANDSNKAAVSPAS</sequence>
<accession>A0A9D4ZGA2</accession>
<name>A0A9D4ZGA2_ADICA</name>